<reference evidence="2 3" key="1">
    <citation type="submission" date="2024-08" db="EMBL/GenBank/DDBJ databases">
        <authorList>
            <person name="Cucini C."/>
            <person name="Frati F."/>
        </authorList>
    </citation>
    <scope>NUCLEOTIDE SEQUENCE [LARGE SCALE GENOMIC DNA]</scope>
</reference>
<proteinExistence type="predicted"/>
<keyword evidence="1" id="KW-0472">Membrane</keyword>
<evidence type="ECO:0000313" key="2">
    <source>
        <dbReference type="EMBL" id="CAL8129318.1"/>
    </source>
</evidence>
<feature type="transmembrane region" description="Helical" evidence="1">
    <location>
        <begin position="164"/>
        <end position="187"/>
    </location>
</feature>
<sequence length="257" mass="29598">MQNLKWGPGYLRGYLNFQSLAKIFFNKVPMIRGLQLYDPIQKEFINYPSKPPRTVKLLERFRNIFAMYLVGVSFIRALRSINIFMKYGDSSFMLSFVLHLTMFGVGALAIVSIFTITFWAQNWASTQSALLRLYRVSNRSLTSASPSTITIFKRKVRSIQIDEMLAYIMVLGIFIGILSGLPLAFFWNDEPFGLGLSRSNNNLCCFGRSQLAGFTKGIDVFSFALENHEFLNPPFCYYCIRASAKKKRYELWGKERL</sequence>
<dbReference type="EMBL" id="CAXLJM020000076">
    <property type="protein sequence ID" value="CAL8129318.1"/>
    <property type="molecule type" value="Genomic_DNA"/>
</dbReference>
<dbReference type="Proteomes" id="UP001642540">
    <property type="component" value="Unassembled WGS sequence"/>
</dbReference>
<keyword evidence="3" id="KW-1185">Reference proteome</keyword>
<comment type="caution">
    <text evidence="2">The sequence shown here is derived from an EMBL/GenBank/DDBJ whole genome shotgun (WGS) entry which is preliminary data.</text>
</comment>
<gene>
    <name evidence="2" type="ORF">ODALV1_LOCUS23073</name>
</gene>
<evidence type="ECO:0000313" key="3">
    <source>
        <dbReference type="Proteomes" id="UP001642540"/>
    </source>
</evidence>
<protein>
    <submittedName>
        <fullName evidence="2">Uncharacterized protein</fullName>
    </submittedName>
</protein>
<keyword evidence="1" id="KW-1133">Transmembrane helix</keyword>
<organism evidence="2 3">
    <name type="scientific">Orchesella dallaii</name>
    <dbReference type="NCBI Taxonomy" id="48710"/>
    <lineage>
        <taxon>Eukaryota</taxon>
        <taxon>Metazoa</taxon>
        <taxon>Ecdysozoa</taxon>
        <taxon>Arthropoda</taxon>
        <taxon>Hexapoda</taxon>
        <taxon>Collembola</taxon>
        <taxon>Entomobryomorpha</taxon>
        <taxon>Entomobryoidea</taxon>
        <taxon>Orchesellidae</taxon>
        <taxon>Orchesellinae</taxon>
        <taxon>Orchesella</taxon>
    </lineage>
</organism>
<keyword evidence="1" id="KW-0812">Transmembrane</keyword>
<evidence type="ECO:0000256" key="1">
    <source>
        <dbReference type="SAM" id="Phobius"/>
    </source>
</evidence>
<accession>A0ABP1RJW5</accession>
<feature type="transmembrane region" description="Helical" evidence="1">
    <location>
        <begin position="65"/>
        <end position="84"/>
    </location>
</feature>
<name>A0ABP1RJW5_9HEXA</name>
<feature type="transmembrane region" description="Helical" evidence="1">
    <location>
        <begin position="96"/>
        <end position="120"/>
    </location>
</feature>